<keyword evidence="5" id="KW-1185">Reference proteome</keyword>
<dbReference type="InterPro" id="IPR029044">
    <property type="entry name" value="Nucleotide-diphossugar_trans"/>
</dbReference>
<keyword evidence="2" id="KW-0812">Transmembrane</keyword>
<comment type="similarity">
    <text evidence="1">Belongs to the glycosyltransferase 2 family.</text>
</comment>
<dbReference type="PANTHER" id="PTHR48090">
    <property type="entry name" value="UNDECAPRENYL-PHOSPHATE 4-DEOXY-4-FORMAMIDO-L-ARABINOSE TRANSFERASE-RELATED"/>
    <property type="match status" value="1"/>
</dbReference>
<dbReference type="Gene3D" id="3.90.550.10">
    <property type="entry name" value="Spore Coat Polysaccharide Biosynthesis Protein SpsA, Chain A"/>
    <property type="match status" value="1"/>
</dbReference>
<organism evidence="4 5">
    <name type="scientific">Egicoccus halophilus</name>
    <dbReference type="NCBI Taxonomy" id="1670830"/>
    <lineage>
        <taxon>Bacteria</taxon>
        <taxon>Bacillati</taxon>
        <taxon>Actinomycetota</taxon>
        <taxon>Nitriliruptoria</taxon>
        <taxon>Egicoccales</taxon>
        <taxon>Egicoccaceae</taxon>
        <taxon>Egicoccus</taxon>
    </lineage>
</organism>
<evidence type="ECO:0000256" key="1">
    <source>
        <dbReference type="ARBA" id="ARBA00006739"/>
    </source>
</evidence>
<evidence type="ECO:0000259" key="3">
    <source>
        <dbReference type="Pfam" id="PF00535"/>
    </source>
</evidence>
<gene>
    <name evidence="4" type="primary">dmt</name>
    <name evidence="4" type="ORF">GCM10011354_16660</name>
</gene>
<evidence type="ECO:0000313" key="4">
    <source>
        <dbReference type="EMBL" id="GGI05949.1"/>
    </source>
</evidence>
<dbReference type="RefSeq" id="WP_130648617.1">
    <property type="nucleotide sequence ID" value="NZ_BMHA01000005.1"/>
</dbReference>
<feature type="transmembrane region" description="Helical" evidence="2">
    <location>
        <begin position="282"/>
        <end position="304"/>
    </location>
</feature>
<name>A0A8J3ERX7_9ACTN</name>
<dbReference type="OrthoDB" id="9802632at2"/>
<accession>A0A8J3ERX7</accession>
<evidence type="ECO:0000256" key="2">
    <source>
        <dbReference type="SAM" id="Phobius"/>
    </source>
</evidence>
<sequence length="320" mass="35933">MSTAPAPAPQEEDVRARPDVSIVLPTYNEVGHVREEVARIRAAMDASDYTWEIVAVDDGSTDGTREWLRAAVDEEPRLRLIEHRRNLGSGGARRTGTRAARGHVVVWTDVDMTYPNDDIPHLVKSLEVEGYDQVVGARTSEEGSHKALRVPAKWAIRRLAQYLAQEEIPDLNSGFRAFRRDKAVRYLNRLPNGFSCVTTMTMSFLADGLAVGYVDIPYAAREGESKFHWYRDTRKYLLQVVRMILGYEPLRVFMPVGLSLLLFGVAKLVYDITTKDLRLATNTLLILFAAFQVISIGLLADLVVRVTKPPVDDPLARPTR</sequence>
<feature type="transmembrane region" description="Helical" evidence="2">
    <location>
        <begin position="252"/>
        <end position="270"/>
    </location>
</feature>
<dbReference type="Proteomes" id="UP000650511">
    <property type="component" value="Unassembled WGS sequence"/>
</dbReference>
<keyword evidence="4" id="KW-0808">Transferase</keyword>
<dbReference type="SUPFAM" id="SSF53448">
    <property type="entry name" value="Nucleotide-diphospho-sugar transferases"/>
    <property type="match status" value="1"/>
</dbReference>
<feature type="domain" description="Glycosyltransferase 2-like" evidence="3">
    <location>
        <begin position="21"/>
        <end position="183"/>
    </location>
</feature>
<keyword evidence="2" id="KW-1133">Transmembrane helix</keyword>
<dbReference type="InterPro" id="IPR050256">
    <property type="entry name" value="Glycosyltransferase_2"/>
</dbReference>
<dbReference type="AlphaFoldDB" id="A0A8J3ERX7"/>
<protein>
    <submittedName>
        <fullName evidence="4">Dolichol-phosphate mannosyltransferase</fullName>
    </submittedName>
</protein>
<proteinExistence type="inferred from homology"/>
<reference evidence="4" key="1">
    <citation type="journal article" date="2014" name="Int. J. Syst. Evol. Microbiol.">
        <title>Complete genome sequence of Corynebacterium casei LMG S-19264T (=DSM 44701T), isolated from a smear-ripened cheese.</title>
        <authorList>
            <consortium name="US DOE Joint Genome Institute (JGI-PGF)"/>
            <person name="Walter F."/>
            <person name="Albersmeier A."/>
            <person name="Kalinowski J."/>
            <person name="Ruckert C."/>
        </authorList>
    </citation>
    <scope>NUCLEOTIDE SEQUENCE</scope>
    <source>
        <strain evidence="4">CGMCC 1.14988</strain>
    </source>
</reference>
<evidence type="ECO:0000313" key="5">
    <source>
        <dbReference type="Proteomes" id="UP000650511"/>
    </source>
</evidence>
<dbReference type="GO" id="GO:0016757">
    <property type="term" value="F:glycosyltransferase activity"/>
    <property type="evidence" value="ECO:0007669"/>
    <property type="project" value="UniProtKB-KW"/>
</dbReference>
<reference evidence="4" key="2">
    <citation type="submission" date="2020-09" db="EMBL/GenBank/DDBJ databases">
        <authorList>
            <person name="Sun Q."/>
            <person name="Zhou Y."/>
        </authorList>
    </citation>
    <scope>NUCLEOTIDE SEQUENCE</scope>
    <source>
        <strain evidence="4">CGMCC 1.14988</strain>
    </source>
</reference>
<dbReference type="Pfam" id="PF00535">
    <property type="entry name" value="Glycos_transf_2"/>
    <property type="match status" value="1"/>
</dbReference>
<dbReference type="CDD" id="cd04179">
    <property type="entry name" value="DPM_DPG-synthase_like"/>
    <property type="match status" value="1"/>
</dbReference>
<keyword evidence="2" id="KW-0472">Membrane</keyword>
<comment type="caution">
    <text evidence="4">The sequence shown here is derived from an EMBL/GenBank/DDBJ whole genome shotgun (WGS) entry which is preliminary data.</text>
</comment>
<keyword evidence="4" id="KW-0328">Glycosyltransferase</keyword>
<dbReference type="EMBL" id="BMHA01000005">
    <property type="protein sequence ID" value="GGI05949.1"/>
    <property type="molecule type" value="Genomic_DNA"/>
</dbReference>
<dbReference type="InterPro" id="IPR001173">
    <property type="entry name" value="Glyco_trans_2-like"/>
</dbReference>